<feature type="transmembrane region" description="Helical" evidence="6">
    <location>
        <begin position="190"/>
        <end position="209"/>
    </location>
</feature>
<dbReference type="InterPro" id="IPR029052">
    <property type="entry name" value="Metallo-depent_PP-like"/>
</dbReference>
<dbReference type="GO" id="GO:0016787">
    <property type="term" value="F:hydrolase activity"/>
    <property type="evidence" value="ECO:0007669"/>
    <property type="project" value="UniProtKB-KW"/>
</dbReference>
<dbReference type="GO" id="GO:0016020">
    <property type="term" value="C:membrane"/>
    <property type="evidence" value="ECO:0007669"/>
    <property type="project" value="GOC"/>
</dbReference>
<evidence type="ECO:0000313" key="8">
    <source>
        <dbReference type="Proteomes" id="UP000789390"/>
    </source>
</evidence>
<keyword evidence="2" id="KW-0479">Metal-binding</keyword>
<dbReference type="PANTHER" id="PTHR13315">
    <property type="entry name" value="METALLO PHOSPHOESTERASE RELATED"/>
    <property type="match status" value="1"/>
</dbReference>
<keyword evidence="3" id="KW-0378">Hydrolase</keyword>
<keyword evidence="6" id="KW-0812">Transmembrane</keyword>
<dbReference type="InterPro" id="IPR033308">
    <property type="entry name" value="PGAP5/Cdc1/Ted1"/>
</dbReference>
<evidence type="ECO:0000256" key="4">
    <source>
        <dbReference type="ARBA" id="ARBA00023136"/>
    </source>
</evidence>
<accession>A0A8J2S754</accession>
<organism evidence="7 8">
    <name type="scientific">Daphnia galeata</name>
    <dbReference type="NCBI Taxonomy" id="27404"/>
    <lineage>
        <taxon>Eukaryota</taxon>
        <taxon>Metazoa</taxon>
        <taxon>Ecdysozoa</taxon>
        <taxon>Arthropoda</taxon>
        <taxon>Crustacea</taxon>
        <taxon>Branchiopoda</taxon>
        <taxon>Diplostraca</taxon>
        <taxon>Cladocera</taxon>
        <taxon>Anomopoda</taxon>
        <taxon>Daphniidae</taxon>
        <taxon>Daphnia</taxon>
    </lineage>
</organism>
<evidence type="ECO:0000256" key="5">
    <source>
        <dbReference type="ARBA" id="ARBA00023211"/>
    </source>
</evidence>
<name>A0A8J2S754_9CRUS</name>
<keyword evidence="6" id="KW-1133">Transmembrane helix</keyword>
<dbReference type="Proteomes" id="UP000789390">
    <property type="component" value="Unassembled WGS sequence"/>
</dbReference>
<evidence type="ECO:0008006" key="9">
    <source>
        <dbReference type="Google" id="ProtNLM"/>
    </source>
</evidence>
<comment type="cofactor">
    <cofactor evidence="1">
        <name>Mn(2+)</name>
        <dbReference type="ChEBI" id="CHEBI:29035"/>
    </cofactor>
</comment>
<dbReference type="OrthoDB" id="9984693at2759"/>
<reference evidence="7" key="1">
    <citation type="submission" date="2021-11" db="EMBL/GenBank/DDBJ databases">
        <authorList>
            <person name="Schell T."/>
        </authorList>
    </citation>
    <scope>NUCLEOTIDE SEQUENCE</scope>
    <source>
        <strain evidence="7">M5</strain>
    </source>
</reference>
<comment type="caution">
    <text evidence="7">The sequence shown here is derived from an EMBL/GenBank/DDBJ whole genome shotgun (WGS) entry which is preliminary data.</text>
</comment>
<dbReference type="SUPFAM" id="SSF56300">
    <property type="entry name" value="Metallo-dependent phosphatases"/>
    <property type="match status" value="1"/>
</dbReference>
<evidence type="ECO:0000256" key="2">
    <source>
        <dbReference type="ARBA" id="ARBA00022723"/>
    </source>
</evidence>
<evidence type="ECO:0000256" key="1">
    <source>
        <dbReference type="ARBA" id="ARBA00001936"/>
    </source>
</evidence>
<evidence type="ECO:0000256" key="3">
    <source>
        <dbReference type="ARBA" id="ARBA00022801"/>
    </source>
</evidence>
<dbReference type="AlphaFoldDB" id="A0A8J2S754"/>
<evidence type="ECO:0000313" key="7">
    <source>
        <dbReference type="EMBL" id="CAH0113768.1"/>
    </source>
</evidence>
<gene>
    <name evidence="7" type="ORF">DGAL_LOCUS17680</name>
</gene>
<protein>
    <recommendedName>
        <fullName evidence="9">Metallophosphoesterase 1</fullName>
    </recommendedName>
</protein>
<sequence>MKSELTLWLDNFRMDDIKLKRFYQTFNLSSSDIFRLGGIPFVTINSMAMEGDGCHICKEAEKRITSIASNLKAKEKPVLLQHFPLFRKSDESCQGEDSAPEEEKLVDFRPKFDCLSKTSSKWILENLKPRVVFSGHTHHSCVYNHSGVSEFSVPSFSWRNRNNPSYLLVTISMNEYAVYKCFMPKESTVIRIYAISLIILIVLGIFHGYKRCQAHHTH</sequence>
<dbReference type="PANTHER" id="PTHR13315:SF0">
    <property type="entry name" value="METALLOPHOSPHOESTERASE 1"/>
    <property type="match status" value="1"/>
</dbReference>
<keyword evidence="4 6" id="KW-0472">Membrane</keyword>
<keyword evidence="8" id="KW-1185">Reference proteome</keyword>
<dbReference type="GO" id="GO:0006506">
    <property type="term" value="P:GPI anchor biosynthetic process"/>
    <property type="evidence" value="ECO:0007669"/>
    <property type="project" value="InterPro"/>
</dbReference>
<dbReference type="Gene3D" id="3.60.21.10">
    <property type="match status" value="1"/>
</dbReference>
<proteinExistence type="predicted"/>
<dbReference type="GO" id="GO:0046872">
    <property type="term" value="F:metal ion binding"/>
    <property type="evidence" value="ECO:0007669"/>
    <property type="project" value="UniProtKB-KW"/>
</dbReference>
<keyword evidence="5" id="KW-0464">Manganese</keyword>
<evidence type="ECO:0000256" key="6">
    <source>
        <dbReference type="SAM" id="Phobius"/>
    </source>
</evidence>
<dbReference type="EMBL" id="CAKKLH010000346">
    <property type="protein sequence ID" value="CAH0113768.1"/>
    <property type="molecule type" value="Genomic_DNA"/>
</dbReference>